<evidence type="ECO:0000313" key="1">
    <source>
        <dbReference type="EMBL" id="GAH81605.1"/>
    </source>
</evidence>
<dbReference type="AlphaFoldDB" id="X1JJF7"/>
<gene>
    <name evidence="1" type="ORF">S03H2_57480</name>
</gene>
<dbReference type="EMBL" id="BARU01036844">
    <property type="protein sequence ID" value="GAH81605.1"/>
    <property type="molecule type" value="Genomic_DNA"/>
</dbReference>
<sequence length="78" mass="8558">KVVIDLFHLAAAEVATIRTRYRIKAGGDLKLKGAPVIFNGVQAEPLKNVELEPNRFGIAVTIEGTTGVIVDWEVHYEV</sequence>
<accession>X1JJF7</accession>
<organism evidence="1">
    <name type="scientific">marine sediment metagenome</name>
    <dbReference type="NCBI Taxonomy" id="412755"/>
    <lineage>
        <taxon>unclassified sequences</taxon>
        <taxon>metagenomes</taxon>
        <taxon>ecological metagenomes</taxon>
    </lineage>
</organism>
<reference evidence="1" key="1">
    <citation type="journal article" date="2014" name="Front. Microbiol.">
        <title>High frequency of phylogenetically diverse reductive dehalogenase-homologous genes in deep subseafloor sedimentary metagenomes.</title>
        <authorList>
            <person name="Kawai M."/>
            <person name="Futagami T."/>
            <person name="Toyoda A."/>
            <person name="Takaki Y."/>
            <person name="Nishi S."/>
            <person name="Hori S."/>
            <person name="Arai W."/>
            <person name="Tsubouchi T."/>
            <person name="Morono Y."/>
            <person name="Uchiyama I."/>
            <person name="Ito T."/>
            <person name="Fujiyama A."/>
            <person name="Inagaki F."/>
            <person name="Takami H."/>
        </authorList>
    </citation>
    <scope>NUCLEOTIDE SEQUENCE</scope>
    <source>
        <strain evidence="1">Expedition CK06-06</strain>
    </source>
</reference>
<protein>
    <submittedName>
        <fullName evidence="1">Uncharacterized protein</fullName>
    </submittedName>
</protein>
<name>X1JJF7_9ZZZZ</name>
<feature type="non-terminal residue" evidence="1">
    <location>
        <position position="1"/>
    </location>
</feature>
<proteinExistence type="predicted"/>
<comment type="caution">
    <text evidence="1">The sequence shown here is derived from an EMBL/GenBank/DDBJ whole genome shotgun (WGS) entry which is preliminary data.</text>
</comment>